<evidence type="ECO:0008006" key="3">
    <source>
        <dbReference type="Google" id="ProtNLM"/>
    </source>
</evidence>
<evidence type="ECO:0000313" key="2">
    <source>
        <dbReference type="Proteomes" id="UP001597417"/>
    </source>
</evidence>
<proteinExistence type="predicted"/>
<organism evidence="1 2">
    <name type="scientific">Amycolatopsis pigmentata</name>
    <dbReference type="NCBI Taxonomy" id="450801"/>
    <lineage>
        <taxon>Bacteria</taxon>
        <taxon>Bacillati</taxon>
        <taxon>Actinomycetota</taxon>
        <taxon>Actinomycetes</taxon>
        <taxon>Pseudonocardiales</taxon>
        <taxon>Pseudonocardiaceae</taxon>
        <taxon>Amycolatopsis</taxon>
    </lineage>
</organism>
<comment type="caution">
    <text evidence="1">The sequence shown here is derived from an EMBL/GenBank/DDBJ whole genome shotgun (WGS) entry which is preliminary data.</text>
</comment>
<name>A0ABW5FKQ8_9PSEU</name>
<protein>
    <recommendedName>
        <fullName evidence="3">DNA methylase</fullName>
    </recommendedName>
</protein>
<evidence type="ECO:0000313" key="1">
    <source>
        <dbReference type="EMBL" id="MFD2415531.1"/>
    </source>
</evidence>
<dbReference type="EMBL" id="JBHUKR010000004">
    <property type="protein sequence ID" value="MFD2415531.1"/>
    <property type="molecule type" value="Genomic_DNA"/>
</dbReference>
<sequence length="76" mass="8340">MKFDFVQTRWTAADSCGPLHVGIHLINLLVEAHLAYRQNAVGGGNVIATPAHRGKLPKDVRSIGVELNPAYFACRR</sequence>
<keyword evidence="2" id="KW-1185">Reference proteome</keyword>
<dbReference type="RefSeq" id="WP_378261407.1">
    <property type="nucleotide sequence ID" value="NZ_JBHUKR010000004.1"/>
</dbReference>
<reference evidence="2" key="1">
    <citation type="journal article" date="2019" name="Int. J. Syst. Evol. Microbiol.">
        <title>The Global Catalogue of Microorganisms (GCM) 10K type strain sequencing project: providing services to taxonomists for standard genome sequencing and annotation.</title>
        <authorList>
            <consortium name="The Broad Institute Genomics Platform"/>
            <consortium name="The Broad Institute Genome Sequencing Center for Infectious Disease"/>
            <person name="Wu L."/>
            <person name="Ma J."/>
        </authorList>
    </citation>
    <scope>NUCLEOTIDE SEQUENCE [LARGE SCALE GENOMIC DNA]</scope>
    <source>
        <strain evidence="2">CGMCC 4.7645</strain>
    </source>
</reference>
<gene>
    <name evidence="1" type="ORF">ACFSXZ_04235</name>
</gene>
<dbReference type="Proteomes" id="UP001597417">
    <property type="component" value="Unassembled WGS sequence"/>
</dbReference>
<accession>A0ABW5FKQ8</accession>